<dbReference type="OrthoDB" id="37886at2759"/>
<protein>
    <submittedName>
        <fullName evidence="2">Uncharacterized protein</fullName>
    </submittedName>
</protein>
<gene>
    <name evidence="2" type="ORF">CDD82_7036</name>
</gene>
<reference evidence="2 3" key="1">
    <citation type="submission" date="2017-06" db="EMBL/GenBank/DDBJ databases">
        <title>Ant-infecting Ophiocordyceps genomes reveal a high diversity of potential behavioral manipulation genes and a possible major role for enterotoxins.</title>
        <authorList>
            <person name="De Bekker C."/>
            <person name="Evans H.C."/>
            <person name="Brachmann A."/>
            <person name="Hughes D.P."/>
        </authorList>
    </citation>
    <scope>NUCLEOTIDE SEQUENCE [LARGE SCALE GENOMIC DNA]</scope>
    <source>
        <strain evidence="2 3">1348a</strain>
    </source>
</reference>
<proteinExistence type="predicted"/>
<evidence type="ECO:0000313" key="3">
    <source>
        <dbReference type="Proteomes" id="UP000224854"/>
    </source>
</evidence>
<feature type="region of interest" description="Disordered" evidence="1">
    <location>
        <begin position="1"/>
        <end position="53"/>
    </location>
</feature>
<name>A0A2C5YSS9_9HYPO</name>
<organism evidence="2 3">
    <name type="scientific">Ophiocordyceps australis</name>
    <dbReference type="NCBI Taxonomy" id="1399860"/>
    <lineage>
        <taxon>Eukaryota</taxon>
        <taxon>Fungi</taxon>
        <taxon>Dikarya</taxon>
        <taxon>Ascomycota</taxon>
        <taxon>Pezizomycotina</taxon>
        <taxon>Sordariomycetes</taxon>
        <taxon>Hypocreomycetidae</taxon>
        <taxon>Hypocreales</taxon>
        <taxon>Ophiocordycipitaceae</taxon>
        <taxon>Ophiocordyceps</taxon>
    </lineage>
</organism>
<feature type="compositionally biased region" description="Acidic residues" evidence="1">
    <location>
        <begin position="227"/>
        <end position="240"/>
    </location>
</feature>
<feature type="region of interest" description="Disordered" evidence="1">
    <location>
        <begin position="199"/>
        <end position="252"/>
    </location>
</feature>
<keyword evidence="3" id="KW-1185">Reference proteome</keyword>
<accession>A0A2C5YSS9</accession>
<feature type="compositionally biased region" description="Low complexity" evidence="1">
    <location>
        <begin position="201"/>
        <end position="210"/>
    </location>
</feature>
<dbReference type="EMBL" id="NJEU01000781">
    <property type="protein sequence ID" value="PHH70580.1"/>
    <property type="molecule type" value="Genomic_DNA"/>
</dbReference>
<dbReference type="Proteomes" id="UP000224854">
    <property type="component" value="Unassembled WGS sequence"/>
</dbReference>
<evidence type="ECO:0000313" key="2">
    <source>
        <dbReference type="EMBL" id="PHH70580.1"/>
    </source>
</evidence>
<evidence type="ECO:0000256" key="1">
    <source>
        <dbReference type="SAM" id="MobiDB-lite"/>
    </source>
</evidence>
<dbReference type="AlphaFoldDB" id="A0A2C5YSS9"/>
<feature type="region of interest" description="Disordered" evidence="1">
    <location>
        <begin position="134"/>
        <end position="162"/>
    </location>
</feature>
<sequence>MTGFSSPVPVHTPLPRPNPTAQHHMPDDSKLSVAQTPESADLDPYAKLSPEAKNALERDMEDAARKYGTYIQEAMKKPGISDAERELMVNRYKNSYNTKQSMIRKKYGIRLRERRPRAMIEEDRKRLLGMYAGETTPAAKKSHTTDHSLAGSAMLGSKVDNAGHGSREALQAALTAKTSGGLTASAGTAAFTDPTIANKSAQARAAAQPRFSTSKVLSDVMQIDGESNYEDDESTDDDDIPAQLTGQKFSRA</sequence>
<comment type="caution">
    <text evidence="2">The sequence shown here is derived from an EMBL/GenBank/DDBJ whole genome shotgun (WGS) entry which is preliminary data.</text>
</comment>